<comment type="similarity">
    <text evidence="6">Belongs to the binding-protein-dependent transport system permease family.</text>
</comment>
<reference evidence="8 9" key="1">
    <citation type="submission" date="2022-10" db="EMBL/GenBank/DDBJ databases">
        <title>Draft genome assembly of moderately radiation resistant bacterium Metabacillus halosaccharovorans.</title>
        <authorList>
            <person name="Pal S."/>
            <person name="Gopinathan A."/>
        </authorList>
    </citation>
    <scope>NUCLEOTIDE SEQUENCE [LARGE SCALE GENOMIC DNA]</scope>
    <source>
        <strain evidence="8 9">VITHBRA001</strain>
    </source>
</reference>
<evidence type="ECO:0000313" key="8">
    <source>
        <dbReference type="EMBL" id="MCV9886658.1"/>
    </source>
</evidence>
<name>A0ABT3DIG1_9BACI</name>
<dbReference type="EMBL" id="JAOYEY010000041">
    <property type="protein sequence ID" value="MCV9886658.1"/>
    <property type="molecule type" value="Genomic_DNA"/>
</dbReference>
<proteinExistence type="inferred from homology"/>
<dbReference type="Gene3D" id="1.10.3720.10">
    <property type="entry name" value="MetI-like"/>
    <property type="match status" value="1"/>
</dbReference>
<evidence type="ECO:0000256" key="1">
    <source>
        <dbReference type="ARBA" id="ARBA00004141"/>
    </source>
</evidence>
<evidence type="ECO:0000256" key="3">
    <source>
        <dbReference type="ARBA" id="ARBA00022692"/>
    </source>
</evidence>
<keyword evidence="2 6" id="KW-0813">Transport</keyword>
<evidence type="ECO:0000256" key="6">
    <source>
        <dbReference type="RuleBase" id="RU363032"/>
    </source>
</evidence>
<dbReference type="InterPro" id="IPR000515">
    <property type="entry name" value="MetI-like"/>
</dbReference>
<feature type="transmembrane region" description="Helical" evidence="6">
    <location>
        <begin position="99"/>
        <end position="120"/>
    </location>
</feature>
<dbReference type="PROSITE" id="PS50928">
    <property type="entry name" value="ABC_TM1"/>
    <property type="match status" value="1"/>
</dbReference>
<dbReference type="PANTHER" id="PTHR43496:SF1">
    <property type="entry name" value="POLYGALACTURONAN_RHAMNOGALACTURONAN TRANSPORT SYSTEM PERMEASE PROTEIN YTEP"/>
    <property type="match status" value="1"/>
</dbReference>
<feature type="transmembrane region" description="Helical" evidence="6">
    <location>
        <begin position="196"/>
        <end position="215"/>
    </location>
</feature>
<evidence type="ECO:0000256" key="4">
    <source>
        <dbReference type="ARBA" id="ARBA00022989"/>
    </source>
</evidence>
<feature type="transmembrane region" description="Helical" evidence="6">
    <location>
        <begin position="35"/>
        <end position="55"/>
    </location>
</feature>
<feature type="transmembrane region" description="Helical" evidence="6">
    <location>
        <begin position="289"/>
        <end position="308"/>
    </location>
</feature>
<keyword evidence="9" id="KW-1185">Reference proteome</keyword>
<comment type="subcellular location">
    <subcellularLocation>
        <location evidence="6">Cell membrane</location>
        <topology evidence="6">Multi-pass membrane protein</topology>
    </subcellularLocation>
    <subcellularLocation>
        <location evidence="1">Membrane</location>
        <topology evidence="1">Multi-pass membrane protein</topology>
    </subcellularLocation>
</comment>
<dbReference type="Proteomes" id="UP001526147">
    <property type="component" value="Unassembled WGS sequence"/>
</dbReference>
<evidence type="ECO:0000256" key="5">
    <source>
        <dbReference type="ARBA" id="ARBA00023136"/>
    </source>
</evidence>
<keyword evidence="5 6" id="KW-0472">Membrane</keyword>
<evidence type="ECO:0000259" key="7">
    <source>
        <dbReference type="PROSITE" id="PS50928"/>
    </source>
</evidence>
<keyword evidence="4 6" id="KW-1133">Transmembrane helix</keyword>
<dbReference type="PANTHER" id="PTHR43496">
    <property type="entry name" value="PROTEIN LPLB"/>
    <property type="match status" value="1"/>
</dbReference>
<evidence type="ECO:0000256" key="2">
    <source>
        <dbReference type="ARBA" id="ARBA00022448"/>
    </source>
</evidence>
<feature type="transmembrane region" description="Helical" evidence="6">
    <location>
        <begin position="236"/>
        <end position="257"/>
    </location>
</feature>
<dbReference type="CDD" id="cd06261">
    <property type="entry name" value="TM_PBP2"/>
    <property type="match status" value="1"/>
</dbReference>
<dbReference type="Pfam" id="PF00528">
    <property type="entry name" value="BPD_transp_1"/>
    <property type="match status" value="1"/>
</dbReference>
<dbReference type="RefSeq" id="WP_264143209.1">
    <property type="nucleotide sequence ID" value="NZ_JAOYEY010000041.1"/>
</dbReference>
<gene>
    <name evidence="8" type="ORF">OIH86_13540</name>
</gene>
<comment type="caution">
    <text evidence="8">The sequence shown here is derived from an EMBL/GenBank/DDBJ whole genome shotgun (WGS) entry which is preliminary data.</text>
</comment>
<accession>A0ABT3DIG1</accession>
<protein>
    <submittedName>
        <fullName evidence="8">ABC transporter permease subunit</fullName>
    </submittedName>
</protein>
<organism evidence="8 9">
    <name type="scientific">Metabacillus halosaccharovorans</name>
    <dbReference type="NCBI Taxonomy" id="930124"/>
    <lineage>
        <taxon>Bacteria</taxon>
        <taxon>Bacillati</taxon>
        <taxon>Bacillota</taxon>
        <taxon>Bacilli</taxon>
        <taxon>Bacillales</taxon>
        <taxon>Bacillaceae</taxon>
        <taxon>Metabacillus</taxon>
    </lineage>
</organism>
<dbReference type="SUPFAM" id="SSF161098">
    <property type="entry name" value="MetI-like"/>
    <property type="match status" value="1"/>
</dbReference>
<sequence>MAMKGDSEVKIASHQELIIKTNKKSIWFRIWQHRVFYLFLLPGIIWFFIFAYIPMYGITIAFKDFNFVKGILGSPWAGLKYFEQFFNYYQAGEIIRNTLIISLMKLLIGFPMPIILALMLNEVRVTKFKRTVQTISYLPHFISWVVVVTLLQRMLTPYGGPVNELLSTLGFDKIQFLGNINYFYQVIIASDIWKGIGWGAIIYLAAISGVDPQLYEAAKIDGANRFRQIWHVTLPSIRGVMVLLFILACGGIMSAGYEQLLLLNTPATAKIGTVLDVYVIQAGLEQGRFSYATAVGLFQGIIGLILIITANQVSKKVNDTSLW</sequence>
<keyword evidence="3 6" id="KW-0812">Transmembrane</keyword>
<dbReference type="InterPro" id="IPR035906">
    <property type="entry name" value="MetI-like_sf"/>
</dbReference>
<feature type="domain" description="ABC transmembrane type-1" evidence="7">
    <location>
        <begin position="95"/>
        <end position="310"/>
    </location>
</feature>
<feature type="transmembrane region" description="Helical" evidence="6">
    <location>
        <begin position="132"/>
        <end position="151"/>
    </location>
</feature>
<evidence type="ECO:0000313" key="9">
    <source>
        <dbReference type="Proteomes" id="UP001526147"/>
    </source>
</evidence>